<evidence type="ECO:0000256" key="1">
    <source>
        <dbReference type="SAM" id="Phobius"/>
    </source>
</evidence>
<dbReference type="OrthoDB" id="9797953at2"/>
<evidence type="ECO:0000313" key="2">
    <source>
        <dbReference type="EMBL" id="TRX75788.1"/>
    </source>
</evidence>
<dbReference type="InterPro" id="IPR036259">
    <property type="entry name" value="MFS_trans_sf"/>
</dbReference>
<proteinExistence type="predicted"/>
<name>A0A553H205_9PSED</name>
<keyword evidence="1" id="KW-0812">Transmembrane</keyword>
<gene>
    <name evidence="2" type="ORF">FM069_04950</name>
</gene>
<dbReference type="Proteomes" id="UP000315235">
    <property type="component" value="Unassembled WGS sequence"/>
</dbReference>
<protein>
    <submittedName>
        <fullName evidence="2">YbfB/YjiJ family MFS transporter</fullName>
    </submittedName>
</protein>
<sequence>MSPLVTVLASLLALIVAMGVGRFSLTPQLPLLLSEGQFDLTAAGLVAAANYLGYLVGAFDALRAGQARWRLVGGLWGCVALTVLSAWAHGPWEHGALRFAAGVTSAWTFVLVSAASQRVALQAGMQRLGGLVFAGPSLGMLLTGLIALASNLYGQGSSVLWLLYGGLGLALALLAAPALPAPVTHPLPATRRGPAVRGLYPLLASYTLVGLGYVIPATFLSQLASSRFHGSWLADLFWPGYGLMTTLGVVLACLWHPTPDGTRRWLVRTLWLQALGALACLLPGATGLVLGVLLCGTPYLASMVLTIRHAHGLDPMGHGRNIGLLTVGFAAGQLGGPLLAALSSYLVGGLSLALAGAGVAFVAAGLLIPAPASRPAAAAPDTVGEGA</sequence>
<reference evidence="2 3" key="1">
    <citation type="submission" date="2019-07" db="EMBL/GenBank/DDBJ databases">
        <title>Pseudomonas mangiferae sp. nov., isolated from bark of mango tree in Thailand.</title>
        <authorList>
            <person name="Srisuk N."/>
            <person name="Anurat P."/>
        </authorList>
    </citation>
    <scope>NUCLEOTIDE SEQUENCE [LARGE SCALE GENOMIC DNA]</scope>
    <source>
        <strain evidence="2 3">DMKU_BBB3-04</strain>
    </source>
</reference>
<feature type="transmembrane region" description="Helical" evidence="1">
    <location>
        <begin position="159"/>
        <end position="179"/>
    </location>
</feature>
<dbReference type="Gene3D" id="1.20.1250.20">
    <property type="entry name" value="MFS general substrate transporter like domains"/>
    <property type="match status" value="1"/>
</dbReference>
<dbReference type="InterPro" id="IPR010645">
    <property type="entry name" value="MFS_4"/>
</dbReference>
<feature type="transmembrane region" description="Helical" evidence="1">
    <location>
        <begin position="346"/>
        <end position="368"/>
    </location>
</feature>
<evidence type="ECO:0000313" key="3">
    <source>
        <dbReference type="Proteomes" id="UP000315235"/>
    </source>
</evidence>
<keyword evidence="1" id="KW-1133">Transmembrane helix</keyword>
<dbReference type="Pfam" id="PF06779">
    <property type="entry name" value="MFS_4"/>
    <property type="match status" value="1"/>
</dbReference>
<dbReference type="PANTHER" id="PTHR23537:SF1">
    <property type="entry name" value="SUGAR TRANSPORTER"/>
    <property type="match status" value="1"/>
</dbReference>
<keyword evidence="1" id="KW-0472">Membrane</keyword>
<organism evidence="2 3">
    <name type="scientific">Pseudomonas mangiferae</name>
    <dbReference type="NCBI Taxonomy" id="2593654"/>
    <lineage>
        <taxon>Bacteria</taxon>
        <taxon>Pseudomonadati</taxon>
        <taxon>Pseudomonadota</taxon>
        <taxon>Gammaproteobacteria</taxon>
        <taxon>Pseudomonadales</taxon>
        <taxon>Pseudomonadaceae</taxon>
        <taxon>Pseudomonas</taxon>
    </lineage>
</organism>
<dbReference type="GO" id="GO:0005886">
    <property type="term" value="C:plasma membrane"/>
    <property type="evidence" value="ECO:0007669"/>
    <property type="project" value="TreeGrafter"/>
</dbReference>
<dbReference type="RefSeq" id="WP_143487180.1">
    <property type="nucleotide sequence ID" value="NZ_VJOY01000003.1"/>
</dbReference>
<feature type="transmembrane region" description="Helical" evidence="1">
    <location>
        <begin position="266"/>
        <end position="284"/>
    </location>
</feature>
<dbReference type="PANTHER" id="PTHR23537">
    <property type="match status" value="1"/>
</dbReference>
<accession>A0A553H205</accession>
<dbReference type="AlphaFoldDB" id="A0A553H205"/>
<feature type="transmembrane region" description="Helical" evidence="1">
    <location>
        <begin position="96"/>
        <end position="116"/>
    </location>
</feature>
<feature type="transmembrane region" description="Helical" evidence="1">
    <location>
        <begin position="128"/>
        <end position="153"/>
    </location>
</feature>
<feature type="transmembrane region" description="Helical" evidence="1">
    <location>
        <begin position="236"/>
        <end position="254"/>
    </location>
</feature>
<feature type="transmembrane region" description="Helical" evidence="1">
    <location>
        <begin position="322"/>
        <end position="340"/>
    </location>
</feature>
<dbReference type="EMBL" id="VJOY01000003">
    <property type="protein sequence ID" value="TRX75788.1"/>
    <property type="molecule type" value="Genomic_DNA"/>
</dbReference>
<feature type="transmembrane region" description="Helical" evidence="1">
    <location>
        <begin position="69"/>
        <end position="90"/>
    </location>
</feature>
<comment type="caution">
    <text evidence="2">The sequence shown here is derived from an EMBL/GenBank/DDBJ whole genome shotgun (WGS) entry which is preliminary data.</text>
</comment>
<dbReference type="SUPFAM" id="SSF103473">
    <property type="entry name" value="MFS general substrate transporter"/>
    <property type="match status" value="1"/>
</dbReference>
<keyword evidence="3" id="KW-1185">Reference proteome</keyword>
<feature type="transmembrane region" description="Helical" evidence="1">
    <location>
        <begin position="199"/>
        <end position="224"/>
    </location>
</feature>
<feature type="transmembrane region" description="Helical" evidence="1">
    <location>
        <begin position="43"/>
        <end position="62"/>
    </location>
</feature>